<dbReference type="GO" id="GO:0005737">
    <property type="term" value="C:cytoplasm"/>
    <property type="evidence" value="ECO:0007669"/>
    <property type="project" value="GOC"/>
</dbReference>
<protein>
    <submittedName>
        <fullName evidence="2">Methyltransferase FkbM domain</fullName>
    </submittedName>
</protein>
<dbReference type="GO" id="GO:0008168">
    <property type="term" value="F:methyltransferase activity"/>
    <property type="evidence" value="ECO:0007669"/>
    <property type="project" value="UniProtKB-KW"/>
</dbReference>
<evidence type="ECO:0000259" key="1">
    <source>
        <dbReference type="Pfam" id="PF05050"/>
    </source>
</evidence>
<evidence type="ECO:0000313" key="2">
    <source>
        <dbReference type="EMBL" id="KPQ19465.1"/>
    </source>
</evidence>
<name>A0A0P8ATI7_9BACT</name>
<dbReference type="GO" id="GO:0005886">
    <property type="term" value="C:plasma membrane"/>
    <property type="evidence" value="ECO:0007669"/>
    <property type="project" value="TreeGrafter"/>
</dbReference>
<dbReference type="STRING" id="1305737.GCA_000526355_01749"/>
<dbReference type="AlphaFoldDB" id="A0A0P8ATI7"/>
<feature type="domain" description="Methyltransferase FkbM" evidence="1">
    <location>
        <begin position="54"/>
        <end position="227"/>
    </location>
</feature>
<dbReference type="GO" id="GO:0016197">
    <property type="term" value="P:endosomal transport"/>
    <property type="evidence" value="ECO:0007669"/>
    <property type="project" value="TreeGrafter"/>
</dbReference>
<dbReference type="GO" id="GO:0006888">
    <property type="term" value="P:endoplasmic reticulum to Golgi vesicle-mediated transport"/>
    <property type="evidence" value="ECO:0007669"/>
    <property type="project" value="TreeGrafter"/>
</dbReference>
<dbReference type="PANTHER" id="PTHR34009">
    <property type="entry name" value="PROTEIN STAR"/>
    <property type="match status" value="1"/>
</dbReference>
<evidence type="ECO:0000313" key="3">
    <source>
        <dbReference type="Proteomes" id="UP000050421"/>
    </source>
</evidence>
<reference evidence="2 3" key="1">
    <citation type="submission" date="2015-09" db="EMBL/GenBank/DDBJ databases">
        <title>Identification and resolution of microdiversity through metagenomic sequencing of parallel consortia.</title>
        <authorList>
            <person name="Nelson W.C."/>
            <person name="Romine M.F."/>
            <person name="Lindemann S.R."/>
        </authorList>
    </citation>
    <scope>NUCLEOTIDE SEQUENCE [LARGE SCALE GENOMIC DNA]</scope>
    <source>
        <strain evidence="2">HL-49</strain>
    </source>
</reference>
<dbReference type="SUPFAM" id="SSF53335">
    <property type="entry name" value="S-adenosyl-L-methionine-dependent methyltransferases"/>
    <property type="match status" value="1"/>
</dbReference>
<dbReference type="InterPro" id="IPR006342">
    <property type="entry name" value="FkbM_mtfrase"/>
</dbReference>
<dbReference type="Pfam" id="PF05050">
    <property type="entry name" value="Methyltransf_21"/>
    <property type="match status" value="1"/>
</dbReference>
<dbReference type="PATRIC" id="fig|1305737.6.peg.1155"/>
<dbReference type="InterPro" id="IPR029063">
    <property type="entry name" value="SAM-dependent_MTases_sf"/>
</dbReference>
<dbReference type="GO" id="GO:0032259">
    <property type="term" value="P:methylation"/>
    <property type="evidence" value="ECO:0007669"/>
    <property type="project" value="UniProtKB-KW"/>
</dbReference>
<dbReference type="Gene3D" id="3.40.50.150">
    <property type="entry name" value="Vaccinia Virus protein VP39"/>
    <property type="match status" value="1"/>
</dbReference>
<sequence>MKLVRRIGISFVNKLPSSLKWSLHDLSFFKRRLRIDFAKTRNYLLSKKATILVIGANDGLSFDDLFQSIDPTQVSGAVVEPSSKYFAILQSNLKAFQNLKFVKAAIYKESKMLKLYQLNELGLKKIPAWGQGLGSFSKDHILKFDGIEKDDIEFEYVDGIPFQTIIEKYSLNTLDYLQIDTEGFDAEIIKMIDFGHVSLRMIKFEIKNLEKHEMDSTKRLLRNNNYHLVKMNGDMVAYSKSINPFFN</sequence>
<gene>
    <name evidence="2" type="ORF">HLUCCX10_02450</name>
</gene>
<comment type="caution">
    <text evidence="2">The sequence shown here is derived from an EMBL/GenBank/DDBJ whole genome shotgun (WGS) entry which is preliminary data.</text>
</comment>
<dbReference type="InterPro" id="IPR053202">
    <property type="entry name" value="EGF_Rcpt_Signaling_Reg"/>
</dbReference>
<dbReference type="Proteomes" id="UP000050421">
    <property type="component" value="Unassembled WGS sequence"/>
</dbReference>
<keyword evidence="2" id="KW-0489">Methyltransferase</keyword>
<accession>A0A0P8ATI7</accession>
<dbReference type="PANTHER" id="PTHR34009:SF2">
    <property type="entry name" value="PROTEIN STAR"/>
    <property type="match status" value="1"/>
</dbReference>
<keyword evidence="2" id="KW-0808">Transferase</keyword>
<proteinExistence type="predicted"/>
<organism evidence="2 3">
    <name type="scientific">Algoriphagus marincola HL-49</name>
    <dbReference type="NCBI Taxonomy" id="1305737"/>
    <lineage>
        <taxon>Bacteria</taxon>
        <taxon>Pseudomonadati</taxon>
        <taxon>Bacteroidota</taxon>
        <taxon>Cytophagia</taxon>
        <taxon>Cytophagales</taxon>
        <taxon>Cyclobacteriaceae</taxon>
        <taxon>Algoriphagus</taxon>
    </lineage>
</organism>
<dbReference type="EMBL" id="LJXT01000009">
    <property type="protein sequence ID" value="KPQ19465.1"/>
    <property type="molecule type" value="Genomic_DNA"/>
</dbReference>